<feature type="transmembrane region" description="Helical" evidence="1">
    <location>
        <begin position="82"/>
        <end position="111"/>
    </location>
</feature>
<sequence length="134" mass="15628">MHGWLIVGWIWLLAWVAVARFPPEPEAGVAGWWRWVSLDYALCSASLIWASWLLASRVRRWLGWVLDVPLPLVDRRRFGPGLMIFTAVGAGVFLFTFLPGHTLFILGLFMLREWLRWLRSHRLLVESGWGKKMR</sequence>
<feature type="transmembrane region" description="Helical" evidence="1">
    <location>
        <begin position="35"/>
        <end position="55"/>
    </location>
</feature>
<gene>
    <name evidence="2" type="ORF">C8J48_1235</name>
</gene>
<reference evidence="2 3" key="1">
    <citation type="submission" date="2018-04" db="EMBL/GenBank/DDBJ databases">
        <title>Genomic Encyclopedia of Archaeal and Bacterial Type Strains, Phase II (KMG-II): from individual species to whole genera.</title>
        <authorList>
            <person name="Goeker M."/>
        </authorList>
    </citation>
    <scope>NUCLEOTIDE SEQUENCE [LARGE SCALE GENOMIC DNA]</scope>
    <source>
        <strain evidence="2 3">DSM 45169</strain>
    </source>
</reference>
<keyword evidence="3" id="KW-1185">Reference proteome</keyword>
<keyword evidence="1" id="KW-0812">Transmembrane</keyword>
<accession>A0A2T4Z9T9</accession>
<keyword evidence="1" id="KW-1133">Transmembrane helix</keyword>
<evidence type="ECO:0000313" key="3">
    <source>
        <dbReference type="Proteomes" id="UP000241639"/>
    </source>
</evidence>
<evidence type="ECO:0000256" key="1">
    <source>
        <dbReference type="SAM" id="Phobius"/>
    </source>
</evidence>
<dbReference type="RefSeq" id="WP_107725424.1">
    <property type="nucleotide sequence ID" value="NZ_PZZP01000001.1"/>
</dbReference>
<evidence type="ECO:0000313" key="2">
    <source>
        <dbReference type="EMBL" id="PTM58650.1"/>
    </source>
</evidence>
<comment type="caution">
    <text evidence="2">The sequence shown here is derived from an EMBL/GenBank/DDBJ whole genome shotgun (WGS) entry which is preliminary data.</text>
</comment>
<name>A0A2T4Z9T9_9BACL</name>
<dbReference type="Proteomes" id="UP000241639">
    <property type="component" value="Unassembled WGS sequence"/>
</dbReference>
<protein>
    <submittedName>
        <fullName evidence="2">Uncharacterized protein</fullName>
    </submittedName>
</protein>
<keyword evidence="1" id="KW-0472">Membrane</keyword>
<dbReference type="AlphaFoldDB" id="A0A2T4Z9T9"/>
<dbReference type="EMBL" id="PZZP01000001">
    <property type="protein sequence ID" value="PTM58650.1"/>
    <property type="molecule type" value="Genomic_DNA"/>
</dbReference>
<organism evidence="2 3">
    <name type="scientific">Desmospora activa DSM 45169</name>
    <dbReference type="NCBI Taxonomy" id="1121389"/>
    <lineage>
        <taxon>Bacteria</taxon>
        <taxon>Bacillati</taxon>
        <taxon>Bacillota</taxon>
        <taxon>Bacilli</taxon>
        <taxon>Bacillales</taxon>
        <taxon>Thermoactinomycetaceae</taxon>
        <taxon>Desmospora</taxon>
    </lineage>
</organism>
<proteinExistence type="predicted"/>